<reference evidence="1 3" key="1">
    <citation type="submission" date="2015-10" db="EMBL/GenBank/DDBJ databases">
        <title>Candidatus Desulfofervidus auxilii, a hydrogenotrophic sulfate-reducing bacterium involved in the thermophilic anaerobic oxidation of methane.</title>
        <authorList>
            <person name="Krukenberg V."/>
            <person name="Richter M."/>
            <person name="Wegener G."/>
        </authorList>
    </citation>
    <scope>NUCLEOTIDE SEQUENCE [LARGE SCALE GENOMIC DNA]</scope>
    <source>
        <strain evidence="1 3">HS1</strain>
    </source>
</reference>
<reference evidence="2" key="2">
    <citation type="journal article" date="2020" name="mSystems">
        <title>Genome- and Community-Level Interaction Insights into Carbon Utilization and Element Cycling Functions of Hydrothermarchaeota in Hydrothermal Sediment.</title>
        <authorList>
            <person name="Zhou Z."/>
            <person name="Liu Y."/>
            <person name="Xu W."/>
            <person name="Pan J."/>
            <person name="Luo Z.H."/>
            <person name="Li M."/>
        </authorList>
    </citation>
    <scope>NUCLEOTIDE SEQUENCE [LARGE SCALE GENOMIC DNA]</scope>
    <source>
        <strain evidence="2">HyVt-389</strain>
    </source>
</reference>
<dbReference type="Proteomes" id="UP000885738">
    <property type="component" value="Unassembled WGS sequence"/>
</dbReference>
<dbReference type="AlphaFoldDB" id="A0A7C1VPB5"/>
<evidence type="ECO:0000313" key="1">
    <source>
        <dbReference type="EMBL" id="AMM41593.1"/>
    </source>
</evidence>
<evidence type="ECO:0000313" key="2">
    <source>
        <dbReference type="EMBL" id="HEC67963.1"/>
    </source>
</evidence>
<name>A0A7C1VPB5_DESA2</name>
<dbReference type="KEGG" id="daw:HS1_001799"/>
<protein>
    <recommendedName>
        <fullName evidence="4">SCP2 domain-containing protein</fullName>
    </recommendedName>
</protein>
<dbReference type="SUPFAM" id="SSF55718">
    <property type="entry name" value="SCP-like"/>
    <property type="match status" value="1"/>
</dbReference>
<keyword evidence="3" id="KW-1185">Reference proteome</keyword>
<dbReference type="EMBL" id="CP013015">
    <property type="protein sequence ID" value="AMM41593.1"/>
    <property type="molecule type" value="Genomic_DNA"/>
</dbReference>
<sequence length="151" mass="17593">MFDLENIINKLALEKAGEKFLNTLEDEAAETFLEVLLLFMKLKFMFDPSYRKNIENFKGRYQFRSRDGRITVLVELDNGKMDIKETLSEDVDVTVIFKDGRSLMNFLLSQNRDVLRGLLNNEINVNGNLNYIYKFAFMANHLQLELTGNLP</sequence>
<dbReference type="Proteomes" id="UP000070560">
    <property type="component" value="Chromosome"/>
</dbReference>
<evidence type="ECO:0008006" key="4">
    <source>
        <dbReference type="Google" id="ProtNLM"/>
    </source>
</evidence>
<evidence type="ECO:0000313" key="3">
    <source>
        <dbReference type="Proteomes" id="UP000070560"/>
    </source>
</evidence>
<dbReference type="InterPro" id="IPR036527">
    <property type="entry name" value="SCP2_sterol-bd_dom_sf"/>
</dbReference>
<organism evidence="2">
    <name type="scientific">Desulfofervidus auxilii</name>
    <dbReference type="NCBI Taxonomy" id="1621989"/>
    <lineage>
        <taxon>Bacteria</taxon>
        <taxon>Pseudomonadati</taxon>
        <taxon>Thermodesulfobacteriota</taxon>
        <taxon>Candidatus Desulfofervidia</taxon>
        <taxon>Candidatus Desulfofervidales</taxon>
        <taxon>Candidatus Desulfofervidaceae</taxon>
        <taxon>Candidatus Desulfofervidus</taxon>
    </lineage>
</organism>
<dbReference type="OrthoDB" id="5432048at2"/>
<dbReference type="EMBL" id="DRIH01000136">
    <property type="protein sequence ID" value="HEC67963.1"/>
    <property type="molecule type" value="Genomic_DNA"/>
</dbReference>
<gene>
    <name evidence="2" type="ORF">ENI35_04020</name>
    <name evidence="1" type="ORF">HS1_001799</name>
</gene>
<proteinExistence type="predicted"/>
<dbReference type="RefSeq" id="WP_066064223.1">
    <property type="nucleotide sequence ID" value="NZ_CP013015.1"/>
</dbReference>
<accession>A0A7C1VPB5</accession>
<dbReference type="Gene3D" id="3.30.1050.10">
    <property type="entry name" value="SCP2 sterol-binding domain"/>
    <property type="match status" value="1"/>
</dbReference>